<evidence type="ECO:0000313" key="8">
    <source>
        <dbReference type="EMBL" id="CAM0148980.1"/>
    </source>
</evidence>
<dbReference type="PANTHER" id="PTHR11461">
    <property type="entry name" value="SERINE PROTEASE INHIBITOR, SERPIN"/>
    <property type="match status" value="1"/>
</dbReference>
<comment type="function">
    <text evidence="4">Probable serine protease inhibitor.</text>
</comment>
<dbReference type="EMBL" id="CAXIPR030001693">
    <property type="protein sequence ID" value="CAM0148980.1"/>
    <property type="molecule type" value="Genomic_DNA"/>
</dbReference>
<dbReference type="Gene3D" id="3.30.497.10">
    <property type="entry name" value="Antithrombin, subunit I, domain 2"/>
    <property type="match status" value="1"/>
</dbReference>
<dbReference type="Proteomes" id="UP001497457">
    <property type="component" value="Unassembled WGS sequence"/>
</dbReference>
<organism evidence="8 9">
    <name type="scientific">Urochloa decumbens</name>
    <dbReference type="NCBI Taxonomy" id="240449"/>
    <lineage>
        <taxon>Eukaryota</taxon>
        <taxon>Viridiplantae</taxon>
        <taxon>Streptophyta</taxon>
        <taxon>Embryophyta</taxon>
        <taxon>Tracheophyta</taxon>
        <taxon>Spermatophyta</taxon>
        <taxon>Magnoliopsida</taxon>
        <taxon>Liliopsida</taxon>
        <taxon>Poales</taxon>
        <taxon>Poaceae</taxon>
        <taxon>PACMAD clade</taxon>
        <taxon>Panicoideae</taxon>
        <taxon>Panicodae</taxon>
        <taxon>Paniceae</taxon>
        <taxon>Melinidinae</taxon>
        <taxon>Urochloa</taxon>
    </lineage>
</organism>
<keyword evidence="9" id="KW-1185">Reference proteome</keyword>
<keyword evidence="3" id="KW-0722">Serine protease inhibitor</keyword>
<sequence length="409" mass="44794">MQEEEEARPSKKARPDPAAGSGLTPFALRLAKQLSNYKGKGDNLVFSPLSVYAALALVAAGARGETLDELLALLGASSRGELAEFARGAAERALADRSGSGGPLVAFACGVWHSEMVALKPDYRAAAVESYKAETRAADFHGKPEEARKEINRWVSEATNGLITSILPEGSVHSETATVLANAIYFKGMWFHPFDKEETKMKLFYCLDGSSVRVPFMRSDRWQFVEEHDGFKVLKLPYRMQQPQSGTSSRDRTYGACSGRGGNVDECHYEKSDECPTNPDERPRLSMCVFLPDDRKGLPSLVDKMSSSPSFLQDHLPTRRFPHKADLSDMLEDDGGMFMENVFHEAVIEVNEEGTEAAASTACTTVKKCAAPTTVDFVADHPFAFFVVEEVSGAVIFMGYCVNPTTCVE</sequence>
<dbReference type="InterPro" id="IPR023796">
    <property type="entry name" value="Serpin_dom"/>
</dbReference>
<evidence type="ECO:0000313" key="9">
    <source>
        <dbReference type="Proteomes" id="UP001497457"/>
    </source>
</evidence>
<evidence type="ECO:0000259" key="7">
    <source>
        <dbReference type="SMART" id="SM00093"/>
    </source>
</evidence>
<dbReference type="SMART" id="SM00093">
    <property type="entry name" value="SERPIN"/>
    <property type="match status" value="1"/>
</dbReference>
<dbReference type="PANTHER" id="PTHR11461:SF209">
    <property type="entry name" value="SERPIN-Z8-RELATED"/>
    <property type="match status" value="1"/>
</dbReference>
<dbReference type="CDD" id="cd02043">
    <property type="entry name" value="serpinP_plants"/>
    <property type="match status" value="1"/>
</dbReference>
<dbReference type="SUPFAM" id="SSF56574">
    <property type="entry name" value="Serpins"/>
    <property type="match status" value="1"/>
</dbReference>
<comment type="caution">
    <text evidence="8">The sequence shown here is derived from an EMBL/GenBank/DDBJ whole genome shotgun (WGS) entry which is preliminary data.</text>
</comment>
<accession>A0ABC9H280</accession>
<protein>
    <recommendedName>
        <fullName evidence="7">Serpin domain-containing protein</fullName>
    </recommendedName>
</protein>
<feature type="domain" description="Serpin" evidence="7">
    <location>
        <begin position="28"/>
        <end position="404"/>
    </location>
</feature>
<reference evidence="8 9" key="1">
    <citation type="submission" date="2024-10" db="EMBL/GenBank/DDBJ databases">
        <authorList>
            <person name="Ryan C."/>
        </authorList>
    </citation>
    <scope>NUCLEOTIDE SEQUENCE [LARGE SCALE GENOMIC DNA]</scope>
</reference>
<dbReference type="InterPro" id="IPR000215">
    <property type="entry name" value="Serpin_fam"/>
</dbReference>
<evidence type="ECO:0000256" key="4">
    <source>
        <dbReference type="ARBA" id="ARBA00049586"/>
    </source>
</evidence>
<dbReference type="InterPro" id="IPR042185">
    <property type="entry name" value="Serpin_sf_2"/>
</dbReference>
<gene>
    <name evidence="8" type="ORF">URODEC1_LOCUS122205</name>
</gene>
<proteinExistence type="inferred from homology"/>
<feature type="region of interest" description="Disordered" evidence="6">
    <location>
        <begin position="1"/>
        <end position="21"/>
    </location>
</feature>
<evidence type="ECO:0000256" key="5">
    <source>
        <dbReference type="RuleBase" id="RU000411"/>
    </source>
</evidence>
<evidence type="ECO:0000256" key="1">
    <source>
        <dbReference type="ARBA" id="ARBA00009500"/>
    </source>
</evidence>
<name>A0ABC9H280_9POAL</name>
<dbReference type="Pfam" id="PF00079">
    <property type="entry name" value="Serpin"/>
    <property type="match status" value="2"/>
</dbReference>
<dbReference type="InterPro" id="IPR036186">
    <property type="entry name" value="Serpin_sf"/>
</dbReference>
<evidence type="ECO:0000256" key="3">
    <source>
        <dbReference type="ARBA" id="ARBA00022900"/>
    </source>
</evidence>
<dbReference type="Gene3D" id="2.30.39.10">
    <property type="entry name" value="Alpha-1-antitrypsin, domain 1"/>
    <property type="match status" value="1"/>
</dbReference>
<keyword evidence="2" id="KW-0646">Protease inhibitor</keyword>
<dbReference type="Gene3D" id="6.20.40.10">
    <property type="match status" value="1"/>
</dbReference>
<comment type="similarity">
    <text evidence="1 5">Belongs to the serpin family.</text>
</comment>
<evidence type="ECO:0000256" key="2">
    <source>
        <dbReference type="ARBA" id="ARBA00022690"/>
    </source>
</evidence>
<dbReference type="AlphaFoldDB" id="A0ABC9H280"/>
<dbReference type="InterPro" id="IPR042178">
    <property type="entry name" value="Serpin_sf_1"/>
</dbReference>
<evidence type="ECO:0000256" key="6">
    <source>
        <dbReference type="SAM" id="MobiDB-lite"/>
    </source>
</evidence>